<proteinExistence type="predicted"/>
<accession>A0A240UJC0</accession>
<dbReference type="RefSeq" id="WP_086928987.1">
    <property type="nucleotide sequence ID" value="NZ_CP021363.1"/>
</dbReference>
<evidence type="ECO:0000313" key="4">
    <source>
        <dbReference type="Proteomes" id="UP000194440"/>
    </source>
</evidence>
<evidence type="ECO:0000256" key="1">
    <source>
        <dbReference type="SAM" id="MobiDB-lite"/>
    </source>
</evidence>
<keyword evidence="2" id="KW-1133">Transmembrane helix</keyword>
<keyword evidence="3" id="KW-0614">Plasmid</keyword>
<dbReference type="InterPro" id="IPR021055">
    <property type="entry name" value="T4BSS_IcmL/DotI"/>
</dbReference>
<dbReference type="Proteomes" id="UP000194440">
    <property type="component" value="Plasmid pACP4.1"/>
</dbReference>
<sequence length="226" mass="25378">MAKPSSNHPPKRKQPSTPNTGALERVSLRNDFYRDRFRMLVTAVPVLAVALLVSMGLNAVQFSQKPKNHYFAIDADGRLIPIKSLSEPYVTEGRLLTWVSETVTRAYRMDAQNYKAQVMEMSDDFTPEGFAEYTESLQSSGTIEFLTKNLLISSATPTGAPLIVERNLTQSGAYYWRIQIPMLVEYKSGLKAASKKRIVEVIVVRRHTVESKQGIGISKFFAKDLT</sequence>
<evidence type="ECO:0008006" key="5">
    <source>
        <dbReference type="Google" id="ProtNLM"/>
    </source>
</evidence>
<feature type="region of interest" description="Disordered" evidence="1">
    <location>
        <begin position="1"/>
        <end position="23"/>
    </location>
</feature>
<evidence type="ECO:0000313" key="3">
    <source>
        <dbReference type="EMBL" id="ART61216.1"/>
    </source>
</evidence>
<geneLocation type="plasmid" evidence="3 4">
    <name>pACP4.1</name>
</geneLocation>
<name>A0A240UJC0_9BURK</name>
<keyword evidence="2" id="KW-0812">Transmembrane</keyword>
<dbReference type="KEGG" id="acis:CBP35_19785"/>
<keyword evidence="2" id="KW-0472">Membrane</keyword>
<dbReference type="OrthoDB" id="6367129at2"/>
<evidence type="ECO:0000256" key="2">
    <source>
        <dbReference type="SAM" id="Phobius"/>
    </source>
</evidence>
<feature type="transmembrane region" description="Helical" evidence="2">
    <location>
        <begin position="37"/>
        <end position="60"/>
    </location>
</feature>
<organism evidence="3 4">
    <name type="scientific">Acidovorax carolinensis</name>
    <dbReference type="NCBI Taxonomy" id="553814"/>
    <lineage>
        <taxon>Bacteria</taxon>
        <taxon>Pseudomonadati</taxon>
        <taxon>Pseudomonadota</taxon>
        <taxon>Betaproteobacteria</taxon>
        <taxon>Burkholderiales</taxon>
        <taxon>Comamonadaceae</taxon>
        <taxon>Acidovorax</taxon>
    </lineage>
</organism>
<dbReference type="KEGG" id="acip:CBP36_19820"/>
<dbReference type="EMBL" id="CP021367">
    <property type="protein sequence ID" value="ART61216.1"/>
    <property type="molecule type" value="Genomic_DNA"/>
</dbReference>
<keyword evidence="4" id="KW-1185">Reference proteome</keyword>
<protein>
    <recommendedName>
        <fullName evidence="5">Conjugal transfer protein</fullName>
    </recommendedName>
</protein>
<dbReference type="Pfam" id="PF11393">
    <property type="entry name" value="T4BSS_DotI_IcmL"/>
    <property type="match status" value="1"/>
</dbReference>
<dbReference type="AlphaFoldDB" id="A0A240UJC0"/>
<reference evidence="3" key="1">
    <citation type="submission" date="2017-05" db="EMBL/GenBank/DDBJ databases">
        <title>Polyphasic characterization of four soil-derived phenanthrene-degrading Acidovorax strains and proposal of Acidovorax phenanthrenivorans sp. nov.</title>
        <authorList>
            <person name="Singleton D."/>
            <person name="Lee J."/>
            <person name="Dickey A.N."/>
            <person name="Stroud A."/>
            <person name="Scholl E.H."/>
            <person name="Wright F.A."/>
            <person name="Aitken M.D."/>
        </authorList>
    </citation>
    <scope>NUCLEOTIDE SEQUENCE</scope>
    <source>
        <strain evidence="3">P4</strain>
        <plasmid evidence="3">pACP4.1</plasmid>
    </source>
</reference>
<gene>
    <name evidence="3" type="ORF">CBP36_19820</name>
</gene>
<dbReference type="CDD" id="cd16385">
    <property type="entry name" value="IcmL"/>
    <property type="match status" value="1"/>
</dbReference>